<name>A0A174NU03_9BACE</name>
<evidence type="ECO:0000259" key="4">
    <source>
        <dbReference type="SMART" id="SM00534"/>
    </source>
</evidence>
<dbReference type="Pfam" id="PF00488">
    <property type="entry name" value="MutS_V"/>
    <property type="match status" value="1"/>
</dbReference>
<keyword evidence="3" id="KW-0238">DNA-binding</keyword>
<keyword evidence="2" id="KW-0067">ATP-binding</keyword>
<dbReference type="SUPFAM" id="SSF48334">
    <property type="entry name" value="DNA repair protein MutS, domain III"/>
    <property type="match status" value="1"/>
</dbReference>
<evidence type="ECO:0000256" key="1">
    <source>
        <dbReference type="ARBA" id="ARBA00022741"/>
    </source>
</evidence>
<dbReference type="Gene3D" id="1.10.1420.10">
    <property type="match status" value="1"/>
</dbReference>
<evidence type="ECO:0000256" key="3">
    <source>
        <dbReference type="ARBA" id="ARBA00023125"/>
    </source>
</evidence>
<dbReference type="PANTHER" id="PTHR11361:SF34">
    <property type="entry name" value="DNA MISMATCH REPAIR PROTEIN MSH1, MITOCHONDRIAL"/>
    <property type="match status" value="1"/>
</dbReference>
<reference evidence="7 8" key="1">
    <citation type="submission" date="2015-09" db="EMBL/GenBank/DDBJ databases">
        <authorList>
            <consortium name="Pathogen Informatics"/>
        </authorList>
    </citation>
    <scope>NUCLEOTIDE SEQUENCE [LARGE SCALE GENOMIC DNA]</scope>
    <source>
        <strain evidence="6 7">2789STDY5834880</strain>
        <strain evidence="5 8">2789STDY5834946</strain>
    </source>
</reference>
<dbReference type="GO" id="GO:0005524">
    <property type="term" value="F:ATP binding"/>
    <property type="evidence" value="ECO:0007669"/>
    <property type="project" value="UniProtKB-KW"/>
</dbReference>
<dbReference type="InterPro" id="IPR036187">
    <property type="entry name" value="DNA_mismatch_repair_MutS_sf"/>
</dbReference>
<evidence type="ECO:0000313" key="6">
    <source>
        <dbReference type="EMBL" id="CUP70739.1"/>
    </source>
</evidence>
<evidence type="ECO:0000313" key="8">
    <source>
        <dbReference type="Proteomes" id="UP000095725"/>
    </source>
</evidence>
<accession>A0A174NU03</accession>
<dbReference type="EMBL" id="CZBL01000001">
    <property type="protein sequence ID" value="CUP50118.1"/>
    <property type="molecule type" value="Genomic_DNA"/>
</dbReference>
<feature type="domain" description="DNA mismatch repair proteins mutS family" evidence="4">
    <location>
        <begin position="256"/>
        <end position="435"/>
    </location>
</feature>
<protein>
    <submittedName>
        <fullName evidence="5">Mismatch repair ATPase (MutS family)</fullName>
    </submittedName>
</protein>
<dbReference type="InterPro" id="IPR027417">
    <property type="entry name" value="P-loop_NTPase"/>
</dbReference>
<dbReference type="InterPro" id="IPR045076">
    <property type="entry name" value="MutS"/>
</dbReference>
<dbReference type="STRING" id="47678.ERS852494_02907"/>
<dbReference type="GO" id="GO:0030983">
    <property type="term" value="F:mismatched DNA binding"/>
    <property type="evidence" value="ECO:0007669"/>
    <property type="project" value="InterPro"/>
</dbReference>
<dbReference type="AlphaFoldDB" id="A0A174NU03"/>
<dbReference type="GO" id="GO:0140664">
    <property type="term" value="F:ATP-dependent DNA damage sensor activity"/>
    <property type="evidence" value="ECO:0007669"/>
    <property type="project" value="InterPro"/>
</dbReference>
<dbReference type="RefSeq" id="WP_055172805.1">
    <property type="nucleotide sequence ID" value="NZ_CP081920.1"/>
</dbReference>
<dbReference type="InterPro" id="IPR000432">
    <property type="entry name" value="DNA_mismatch_repair_MutS_C"/>
</dbReference>
<evidence type="ECO:0000313" key="5">
    <source>
        <dbReference type="EMBL" id="CUP50118.1"/>
    </source>
</evidence>
<organism evidence="5 8">
    <name type="scientific">Bacteroides caccae</name>
    <dbReference type="NCBI Taxonomy" id="47678"/>
    <lineage>
        <taxon>Bacteria</taxon>
        <taxon>Pseudomonadati</taxon>
        <taxon>Bacteroidota</taxon>
        <taxon>Bacteroidia</taxon>
        <taxon>Bacteroidales</taxon>
        <taxon>Bacteroidaceae</taxon>
        <taxon>Bacteroides</taxon>
    </lineage>
</organism>
<dbReference type="PANTHER" id="PTHR11361">
    <property type="entry name" value="DNA MISMATCH REPAIR PROTEIN MUTS FAMILY MEMBER"/>
    <property type="match status" value="1"/>
</dbReference>
<gene>
    <name evidence="5" type="primary">mutS_2</name>
    <name evidence="6" type="ORF">ERS852494_02907</name>
    <name evidence="5" type="ORF">ERS852558_00368</name>
</gene>
<dbReference type="SUPFAM" id="SSF52540">
    <property type="entry name" value="P-loop containing nucleoside triphosphate hydrolases"/>
    <property type="match status" value="1"/>
</dbReference>
<proteinExistence type="predicted"/>
<dbReference type="EMBL" id="CZAI01000006">
    <property type="protein sequence ID" value="CUP70739.1"/>
    <property type="molecule type" value="Genomic_DNA"/>
</dbReference>
<sequence length="438" mass="50269">MVYLDADKQTCADLNVTGNVYGEQALCSLFLKAETKKGKSLMLDWIMHPLSDWEEICKRQEAIAWDFLPELPLNEEELDFIEYYLEYREQIRGANILLSCATIIDRLVRYDPNRYVVSRGVKLVFLMLHRLEKWTIAAGGNMPQLLKETADKVQELLHGSELEEVLQQTLDEKARLSNYAIDKYDYLFRCTRLLSIRELLSVVYMFDVCRTAHRVAKAKNFCFTPTMVQTMEFSVEGIVHPFVENAQKNNWEMSCGNICLFTGSNMAGKSTTLKALALAVWLAHCGLPVPVKSMICPVYEGIYTSINLPDSLRDGRSHFMAEVLRIKEVLQKAGTGKKCLVILDEMFRGTNAKDAFEASVAVNELLKEYSNCHFLISTHILEYAKAFELDPFCCFYYMEAEIKDDNFVCPHRLQKGISEARVGYWVVRKLLNMVELKK</sequence>
<evidence type="ECO:0000313" key="7">
    <source>
        <dbReference type="Proteomes" id="UP000095657"/>
    </source>
</evidence>
<dbReference type="SMART" id="SM00534">
    <property type="entry name" value="MUTSac"/>
    <property type="match status" value="1"/>
</dbReference>
<keyword evidence="1" id="KW-0547">Nucleotide-binding</keyword>
<dbReference type="GO" id="GO:0006298">
    <property type="term" value="P:mismatch repair"/>
    <property type="evidence" value="ECO:0007669"/>
    <property type="project" value="InterPro"/>
</dbReference>
<dbReference type="Gene3D" id="3.40.50.300">
    <property type="entry name" value="P-loop containing nucleotide triphosphate hydrolases"/>
    <property type="match status" value="1"/>
</dbReference>
<dbReference type="Proteomes" id="UP000095725">
    <property type="component" value="Unassembled WGS sequence"/>
</dbReference>
<evidence type="ECO:0000256" key="2">
    <source>
        <dbReference type="ARBA" id="ARBA00022840"/>
    </source>
</evidence>
<dbReference type="Proteomes" id="UP000095657">
    <property type="component" value="Unassembled WGS sequence"/>
</dbReference>